<dbReference type="Gene3D" id="1.10.287.130">
    <property type="match status" value="1"/>
</dbReference>
<dbReference type="InterPro" id="IPR035965">
    <property type="entry name" value="PAS-like_dom_sf"/>
</dbReference>
<dbReference type="GO" id="GO:0005886">
    <property type="term" value="C:plasma membrane"/>
    <property type="evidence" value="ECO:0007669"/>
    <property type="project" value="UniProtKB-SubCell"/>
</dbReference>
<dbReference type="PROSITE" id="PS50885">
    <property type="entry name" value="HAMP"/>
    <property type="match status" value="1"/>
</dbReference>
<dbReference type="HOGENOM" id="CLU_000445_89_6_7"/>
<dbReference type="SMART" id="SM00387">
    <property type="entry name" value="HATPase_c"/>
    <property type="match status" value="1"/>
</dbReference>
<dbReference type="GO" id="GO:0000156">
    <property type="term" value="F:phosphorelay response regulator activity"/>
    <property type="evidence" value="ECO:0007669"/>
    <property type="project" value="TreeGrafter"/>
</dbReference>
<dbReference type="SMART" id="SM00304">
    <property type="entry name" value="HAMP"/>
    <property type="match status" value="1"/>
</dbReference>
<dbReference type="EMBL" id="CP000698">
    <property type="protein sequence ID" value="ABQ24226.1"/>
    <property type="molecule type" value="Genomic_DNA"/>
</dbReference>
<dbReference type="GO" id="GO:0000155">
    <property type="term" value="F:phosphorelay sensor kinase activity"/>
    <property type="evidence" value="ECO:0007669"/>
    <property type="project" value="InterPro"/>
</dbReference>
<dbReference type="SMART" id="SM00388">
    <property type="entry name" value="HisKA"/>
    <property type="match status" value="1"/>
</dbReference>
<comment type="subcellular location">
    <subcellularLocation>
        <location evidence="2">Cell membrane</location>
        <topology evidence="2">Multi-pass membrane protein</topology>
    </subcellularLocation>
</comment>
<evidence type="ECO:0000256" key="12">
    <source>
        <dbReference type="ARBA" id="ARBA00023012"/>
    </source>
</evidence>
<dbReference type="InterPro" id="IPR003661">
    <property type="entry name" value="HisK_dim/P_dom"/>
</dbReference>
<dbReference type="STRING" id="351605.Gura_0008"/>
<dbReference type="PRINTS" id="PR00344">
    <property type="entry name" value="BCTRLSENSOR"/>
</dbReference>
<keyword evidence="11 14" id="KW-1133">Transmembrane helix</keyword>
<dbReference type="Gene3D" id="6.10.340.10">
    <property type="match status" value="1"/>
</dbReference>
<proteinExistence type="predicted"/>
<dbReference type="Pfam" id="PF00512">
    <property type="entry name" value="HisKA"/>
    <property type="match status" value="1"/>
</dbReference>
<gene>
    <name evidence="17" type="ordered locus">Gura_0008</name>
</gene>
<evidence type="ECO:0000256" key="9">
    <source>
        <dbReference type="ARBA" id="ARBA00022777"/>
    </source>
</evidence>
<feature type="transmembrane region" description="Helical" evidence="14">
    <location>
        <begin position="305"/>
        <end position="324"/>
    </location>
</feature>
<dbReference type="PANTHER" id="PTHR42878">
    <property type="entry name" value="TWO-COMPONENT HISTIDINE KINASE"/>
    <property type="match status" value="1"/>
</dbReference>
<dbReference type="SUPFAM" id="SSF55785">
    <property type="entry name" value="PYP-like sensor domain (PAS domain)"/>
    <property type="match status" value="1"/>
</dbReference>
<dbReference type="Pfam" id="PF17202">
    <property type="entry name" value="sCache_3_3"/>
    <property type="match status" value="1"/>
</dbReference>
<dbReference type="Pfam" id="PF02518">
    <property type="entry name" value="HATPase_c"/>
    <property type="match status" value="1"/>
</dbReference>
<name>A5GDW0_GEOUR</name>
<protein>
    <recommendedName>
        <fullName evidence="3">histidine kinase</fullName>
        <ecNumber evidence="3">2.7.13.3</ecNumber>
    </recommendedName>
</protein>
<evidence type="ECO:0000256" key="8">
    <source>
        <dbReference type="ARBA" id="ARBA00022741"/>
    </source>
</evidence>
<comment type="catalytic activity">
    <reaction evidence="1">
        <text>ATP + protein L-histidine = ADP + protein N-phospho-L-histidine.</text>
        <dbReference type="EC" id="2.7.13.3"/>
    </reaction>
</comment>
<evidence type="ECO:0000259" key="15">
    <source>
        <dbReference type="PROSITE" id="PS50109"/>
    </source>
</evidence>
<dbReference type="InterPro" id="IPR036890">
    <property type="entry name" value="HATPase_C_sf"/>
</dbReference>
<evidence type="ECO:0000256" key="6">
    <source>
        <dbReference type="ARBA" id="ARBA00022679"/>
    </source>
</evidence>
<dbReference type="EC" id="2.7.13.3" evidence="3"/>
<dbReference type="InterPro" id="IPR003594">
    <property type="entry name" value="HATPase_dom"/>
</dbReference>
<dbReference type="CDD" id="cd00082">
    <property type="entry name" value="HisKA"/>
    <property type="match status" value="1"/>
</dbReference>
<dbReference type="Gene3D" id="3.30.565.10">
    <property type="entry name" value="Histidine kinase-like ATPase, C-terminal domain"/>
    <property type="match status" value="1"/>
</dbReference>
<evidence type="ECO:0000259" key="16">
    <source>
        <dbReference type="PROSITE" id="PS50885"/>
    </source>
</evidence>
<dbReference type="CDD" id="cd00130">
    <property type="entry name" value="PAS"/>
    <property type="match status" value="1"/>
</dbReference>
<evidence type="ECO:0000256" key="7">
    <source>
        <dbReference type="ARBA" id="ARBA00022692"/>
    </source>
</evidence>
<reference evidence="17 18" key="1">
    <citation type="submission" date="2007-05" db="EMBL/GenBank/DDBJ databases">
        <title>Complete sequence of Geobacter uraniireducens Rf4.</title>
        <authorList>
            <consortium name="US DOE Joint Genome Institute"/>
            <person name="Copeland A."/>
            <person name="Lucas S."/>
            <person name="Lapidus A."/>
            <person name="Barry K."/>
            <person name="Detter J.C."/>
            <person name="Glavina del Rio T."/>
            <person name="Hammon N."/>
            <person name="Israni S."/>
            <person name="Dalin E."/>
            <person name="Tice H."/>
            <person name="Pitluck S."/>
            <person name="Chertkov O."/>
            <person name="Brettin T."/>
            <person name="Bruce D."/>
            <person name="Han C."/>
            <person name="Schmutz J."/>
            <person name="Larimer F."/>
            <person name="Land M."/>
            <person name="Hauser L."/>
            <person name="Kyrpides N."/>
            <person name="Mikhailova N."/>
            <person name="Shelobolina E."/>
            <person name="Aklujkar M."/>
            <person name="Lovley D."/>
            <person name="Richardson P."/>
        </authorList>
    </citation>
    <scope>NUCLEOTIDE SEQUENCE [LARGE SCALE GENOMIC DNA]</scope>
    <source>
        <strain evidence="17 18">Rf4</strain>
    </source>
</reference>
<evidence type="ECO:0000256" key="13">
    <source>
        <dbReference type="ARBA" id="ARBA00023136"/>
    </source>
</evidence>
<dbReference type="PANTHER" id="PTHR42878:SF7">
    <property type="entry name" value="SENSOR HISTIDINE KINASE GLRK"/>
    <property type="match status" value="1"/>
</dbReference>
<feature type="domain" description="HAMP" evidence="16">
    <location>
        <begin position="325"/>
        <end position="377"/>
    </location>
</feature>
<dbReference type="Gene3D" id="3.30.450.20">
    <property type="entry name" value="PAS domain"/>
    <property type="match status" value="1"/>
</dbReference>
<dbReference type="Pfam" id="PF13596">
    <property type="entry name" value="PAS_10"/>
    <property type="match status" value="1"/>
</dbReference>
<keyword evidence="9 17" id="KW-0418">Kinase</keyword>
<dbReference type="SUPFAM" id="SSF158472">
    <property type="entry name" value="HAMP domain-like"/>
    <property type="match status" value="1"/>
</dbReference>
<evidence type="ECO:0000256" key="5">
    <source>
        <dbReference type="ARBA" id="ARBA00022553"/>
    </source>
</evidence>
<evidence type="ECO:0000256" key="2">
    <source>
        <dbReference type="ARBA" id="ARBA00004651"/>
    </source>
</evidence>
<dbReference type="RefSeq" id="WP_011936955.1">
    <property type="nucleotide sequence ID" value="NC_009483.1"/>
</dbReference>
<evidence type="ECO:0000256" key="11">
    <source>
        <dbReference type="ARBA" id="ARBA00022989"/>
    </source>
</evidence>
<dbReference type="InterPro" id="IPR033463">
    <property type="entry name" value="sCache_3"/>
</dbReference>
<evidence type="ECO:0000256" key="10">
    <source>
        <dbReference type="ARBA" id="ARBA00022840"/>
    </source>
</evidence>
<keyword evidence="4" id="KW-1003">Cell membrane</keyword>
<dbReference type="GO" id="GO:0030295">
    <property type="term" value="F:protein kinase activator activity"/>
    <property type="evidence" value="ECO:0007669"/>
    <property type="project" value="TreeGrafter"/>
</dbReference>
<evidence type="ECO:0000256" key="4">
    <source>
        <dbReference type="ARBA" id="ARBA00022475"/>
    </source>
</evidence>
<dbReference type="InterPro" id="IPR000014">
    <property type="entry name" value="PAS"/>
</dbReference>
<keyword evidence="10" id="KW-0067">ATP-binding</keyword>
<evidence type="ECO:0000256" key="14">
    <source>
        <dbReference type="SAM" id="Phobius"/>
    </source>
</evidence>
<dbReference type="Proteomes" id="UP000006695">
    <property type="component" value="Chromosome"/>
</dbReference>
<dbReference type="NCBIfam" id="TIGR00229">
    <property type="entry name" value="sensory_box"/>
    <property type="match status" value="1"/>
</dbReference>
<keyword evidence="13 14" id="KW-0472">Membrane</keyword>
<keyword evidence="5" id="KW-0597">Phosphoprotein</keyword>
<dbReference type="AlphaFoldDB" id="A5GDW0"/>
<keyword evidence="18" id="KW-1185">Reference proteome</keyword>
<organism evidence="17 18">
    <name type="scientific">Geotalea uraniireducens (strain Rf4)</name>
    <name type="common">Geobacter uraniireducens</name>
    <dbReference type="NCBI Taxonomy" id="351605"/>
    <lineage>
        <taxon>Bacteria</taxon>
        <taxon>Pseudomonadati</taxon>
        <taxon>Thermodesulfobacteriota</taxon>
        <taxon>Desulfuromonadia</taxon>
        <taxon>Geobacterales</taxon>
        <taxon>Geobacteraceae</taxon>
        <taxon>Geotalea</taxon>
    </lineage>
</organism>
<dbReference type="InterPro" id="IPR003660">
    <property type="entry name" value="HAMP_dom"/>
</dbReference>
<dbReference type="FunFam" id="1.10.287.130:FF:000001">
    <property type="entry name" value="Two-component sensor histidine kinase"/>
    <property type="match status" value="1"/>
</dbReference>
<dbReference type="InterPro" id="IPR036097">
    <property type="entry name" value="HisK_dim/P_sf"/>
</dbReference>
<dbReference type="KEGG" id="gur:Gura_0008"/>
<dbReference type="SUPFAM" id="SSF55874">
    <property type="entry name" value="ATPase domain of HSP90 chaperone/DNA topoisomerase II/histidine kinase"/>
    <property type="match status" value="1"/>
</dbReference>
<dbReference type="InterPro" id="IPR050351">
    <property type="entry name" value="BphY/WalK/GraS-like"/>
</dbReference>
<evidence type="ECO:0000313" key="17">
    <source>
        <dbReference type="EMBL" id="ABQ24226.1"/>
    </source>
</evidence>
<dbReference type="FunFam" id="3.30.565.10:FF:000006">
    <property type="entry name" value="Sensor histidine kinase WalK"/>
    <property type="match status" value="1"/>
</dbReference>
<dbReference type="Pfam" id="PF00672">
    <property type="entry name" value="HAMP"/>
    <property type="match status" value="1"/>
</dbReference>
<dbReference type="PROSITE" id="PS50109">
    <property type="entry name" value="HIS_KIN"/>
    <property type="match status" value="1"/>
</dbReference>
<accession>A5GDW0</accession>
<dbReference type="SUPFAM" id="SSF47384">
    <property type="entry name" value="Homodimeric domain of signal transducing histidine kinase"/>
    <property type="match status" value="1"/>
</dbReference>
<sequence length="758" mass="84168">MQLSLSIRSKLFLSILLILLVSYSTLLFTTFQSIEAHIENDIAKGLEEHLNYSRSQFFARADQIKYSLMQPVTAPPVQQHLRAKDSIWLRDALFRWRKVLPFIDTLAIMDADRTVVARLNSGQSGDRYLLSAIVEQAFREKRAVISTELVSNSFLCREGDTAYCPPLPKDGEAMMVTVAIPVIAPDGTLLGGVVAGDKINNDPNLSFQIQEIFGEDAEVTVTQRGLRIVSSRAEDSFLPATLDPHVMERLEKGYSFRGEAEIGNKLYETVFEPITNSRGEFVGSLSIALSKENLRKIRKDSLKNVLTSAVVGILLSFAIAFAAARKLTGPLRELAQGARMIEAGDLNQRVVVKSGDEVGTLAGSFNRMASALAERDSIISKKNQDLQELNELLEKKVTTRTAELSMEMGRLEAVLTCMAEGVVVTDKDNRVILFNPAAQNIFDLVPFRVVGQPIEQVCRVGEFTLLLDCIREIRESGGPVASRQEEMEVKGKKLKINLSPMADDAGQFAGVVMSIRDITAEEEVDRMKTDFISTVSHELKTPLTSMKGSLQLLLNRGKWLTDTERQLLSVCLRNTQRLIRLINEILDISKIESGGMKFDYKPLSMGELVVYAAEEIKGFALSRNISIVNSVGDHLPLIFGDHDRLIQVLTNLLSNAVKFSPEGKVVMVLAEREGNYLLVSVADRGKVIQWADREKLFKKFQQLNNADQLQQGGTGLGLAICKEIIEKHHGRIYYNAGKEGGNVFTFTVPIFEEDHGKG</sequence>
<dbReference type="CDD" id="cd18773">
    <property type="entry name" value="PDC1_HK_sensor"/>
    <property type="match status" value="1"/>
</dbReference>
<dbReference type="SMART" id="SM00091">
    <property type="entry name" value="PAS"/>
    <property type="match status" value="1"/>
</dbReference>
<evidence type="ECO:0000256" key="3">
    <source>
        <dbReference type="ARBA" id="ARBA00012438"/>
    </source>
</evidence>
<dbReference type="CDD" id="cd06225">
    <property type="entry name" value="HAMP"/>
    <property type="match status" value="1"/>
</dbReference>
<dbReference type="GO" id="GO:0007234">
    <property type="term" value="P:osmosensory signaling via phosphorelay pathway"/>
    <property type="evidence" value="ECO:0007669"/>
    <property type="project" value="TreeGrafter"/>
</dbReference>
<evidence type="ECO:0000256" key="1">
    <source>
        <dbReference type="ARBA" id="ARBA00000085"/>
    </source>
</evidence>
<dbReference type="InterPro" id="IPR005467">
    <property type="entry name" value="His_kinase_dom"/>
</dbReference>
<keyword evidence="8" id="KW-0547">Nucleotide-binding</keyword>
<keyword evidence="12" id="KW-0902">Two-component regulatory system</keyword>
<dbReference type="OrthoDB" id="9813151at2"/>
<evidence type="ECO:0000313" key="18">
    <source>
        <dbReference type="Proteomes" id="UP000006695"/>
    </source>
</evidence>
<keyword evidence="7 14" id="KW-0812">Transmembrane</keyword>
<keyword evidence="6 17" id="KW-0808">Transferase</keyword>
<feature type="domain" description="Histidine kinase" evidence="15">
    <location>
        <begin position="534"/>
        <end position="752"/>
    </location>
</feature>
<dbReference type="InterPro" id="IPR004358">
    <property type="entry name" value="Sig_transdc_His_kin-like_C"/>
</dbReference>
<dbReference type="GO" id="GO:0005524">
    <property type="term" value="F:ATP binding"/>
    <property type="evidence" value="ECO:0007669"/>
    <property type="project" value="UniProtKB-KW"/>
</dbReference>